<evidence type="ECO:0000256" key="3">
    <source>
        <dbReference type="ARBA" id="ARBA00022452"/>
    </source>
</evidence>
<evidence type="ECO:0000256" key="13">
    <source>
        <dbReference type="SAM" id="SignalP"/>
    </source>
</evidence>
<evidence type="ECO:0000256" key="11">
    <source>
        <dbReference type="PROSITE-ProRule" id="PRU01360"/>
    </source>
</evidence>
<keyword evidence="10 11" id="KW-0998">Cell outer membrane</keyword>
<evidence type="ECO:0000259" key="15">
    <source>
        <dbReference type="Pfam" id="PF07715"/>
    </source>
</evidence>
<dbReference type="InterPro" id="IPR036942">
    <property type="entry name" value="Beta-barrel_TonB_sf"/>
</dbReference>
<keyword evidence="13" id="KW-0732">Signal</keyword>
<reference evidence="16 17" key="1">
    <citation type="submission" date="2017-06" db="EMBL/GenBank/DDBJ databases">
        <title>Complete genome sequence of Nitrospirillum amazonense strain CBAmC, an endophytic nitrogen-fixing and plant growth-promoting bacterium, isolated from sugarcane.</title>
        <authorList>
            <person name="Schwab S."/>
            <person name="dos Santos Teixeira K.R."/>
            <person name="Simoes Araujo J.L."/>
            <person name="Soares Vidal M."/>
            <person name="Borges de Freitas H.R."/>
            <person name="Rivello Crivelaro A.L."/>
            <person name="Bueno de Camargo Nunes A."/>
            <person name="dos Santos C.M."/>
            <person name="Palmeira da Silva Rosa D."/>
            <person name="da Silva Padilha D."/>
            <person name="da Silva E."/>
            <person name="Araujo Terra L."/>
            <person name="Soares Mendes V."/>
            <person name="Farinelli L."/>
            <person name="Magalhaes Cruz L."/>
            <person name="Baldani J.I."/>
        </authorList>
    </citation>
    <scope>NUCLEOTIDE SEQUENCE [LARGE SCALE GENOMIC DNA]</scope>
    <source>
        <strain evidence="16 17">CBAmC</strain>
    </source>
</reference>
<organism evidence="16 17">
    <name type="scientific">Nitrospirillum viridazoti CBAmc</name>
    <dbReference type="NCBI Taxonomy" id="1441467"/>
    <lineage>
        <taxon>Bacteria</taxon>
        <taxon>Pseudomonadati</taxon>
        <taxon>Pseudomonadota</taxon>
        <taxon>Alphaproteobacteria</taxon>
        <taxon>Rhodospirillales</taxon>
        <taxon>Azospirillaceae</taxon>
        <taxon>Nitrospirillum</taxon>
        <taxon>Nitrospirillum viridazoti</taxon>
    </lineage>
</organism>
<evidence type="ECO:0000256" key="7">
    <source>
        <dbReference type="ARBA" id="ARBA00023065"/>
    </source>
</evidence>
<keyword evidence="16" id="KW-0675">Receptor</keyword>
<sequence>MRVKTKRAGRLVLLLASTALAPIWGMQSAIAADTTPAAPATPDSAANEGLMEIVVTAQKRSENLQNVPISLQALGTATLEQHQVQSFDDYAKQLPSVSFQSFGPGQSQLFFRGISSGGDGLPFGALPTSGFYLDEIPVTTIGSLLDVHIYDVARVEALSGPQGTLYGASSLSGTLRIITNKPDTSKFSAGYDVQGTRFDKGSLGGTIEGFVNIPLSNRAAVRIVGFDEHDGGYIDNTYHQRTYQSPHTLDDGTVVNSPITVDNSKFVKKNFNDVDTYGGRVALGIDLDDDWTVTPQVIAQHQRSNGSFLYDPKAGDLQVHDYAPERNIDKWYQAALTVEGKVWDWDVLYSGGYMQRSIDTHADYSYYTVAYDAYPNYGYFTNSMGKQIDPTQYYYGHQDLTKQSHELRFSSPSTNRWRVTAGLFYQEQTNQSQANYYAPGYGSSQQGSPVYEDDIFLTNVHIVDRDYAVFSQASYDILPSVTLTGGVRGFIADNTLTGFSGFASDAAKAGCVTPFPSLNSCSYLNKKFNDSGETHKLNVTWQIDPDRMVYATYSTGYRPGGNNRRAGVEPYGSDTLDNYELGWKTSWFDQKLRFNGAVYYEEWNNLQYALVALNSGSVTNIYNAGDARVYGVETDITWAVTRSLTLSASGAFNDARLATDFCAIGANSNPDCASGIIAAPKGTRLPVQPRIKFNTTARYEFLLGEADSFVQGSLNHQTSTRSFLGTTADELVGDSPGFTTVDISMGGKIGNTSAEFYVQNLFDDRGGLTRNTFSAPEISGQYARIYPTKPRLFGVKFGQKF</sequence>
<feature type="signal peptide" evidence="13">
    <location>
        <begin position="1"/>
        <end position="31"/>
    </location>
</feature>
<feature type="domain" description="TonB-dependent receptor plug" evidence="15">
    <location>
        <begin position="64"/>
        <end position="174"/>
    </location>
</feature>
<dbReference type="Proteomes" id="UP000197153">
    <property type="component" value="Chromosome 3"/>
</dbReference>
<dbReference type="Gene3D" id="2.40.170.20">
    <property type="entry name" value="TonB-dependent receptor, beta-barrel domain"/>
    <property type="match status" value="1"/>
</dbReference>
<comment type="subcellular location">
    <subcellularLocation>
        <location evidence="1 11">Cell outer membrane</location>
        <topology evidence="1 11">Multi-pass membrane protein</topology>
    </subcellularLocation>
</comment>
<dbReference type="Pfam" id="PF00593">
    <property type="entry name" value="TonB_dep_Rec_b-barrel"/>
    <property type="match status" value="1"/>
</dbReference>
<feature type="chain" id="PRO_5012083356" evidence="13">
    <location>
        <begin position="32"/>
        <end position="801"/>
    </location>
</feature>
<evidence type="ECO:0000259" key="14">
    <source>
        <dbReference type="Pfam" id="PF00593"/>
    </source>
</evidence>
<comment type="similarity">
    <text evidence="11 12">Belongs to the TonB-dependent receptor family.</text>
</comment>
<keyword evidence="6" id="KW-0408">Iron</keyword>
<keyword evidence="9 11" id="KW-0472">Membrane</keyword>
<name>A0A248K258_9PROT</name>
<proteinExistence type="inferred from homology"/>
<dbReference type="EMBL" id="CP022112">
    <property type="protein sequence ID" value="ASG24514.1"/>
    <property type="molecule type" value="Genomic_DNA"/>
</dbReference>
<dbReference type="InterPro" id="IPR039426">
    <property type="entry name" value="TonB-dep_rcpt-like"/>
</dbReference>
<dbReference type="SUPFAM" id="SSF56935">
    <property type="entry name" value="Porins"/>
    <property type="match status" value="1"/>
</dbReference>
<evidence type="ECO:0000256" key="10">
    <source>
        <dbReference type="ARBA" id="ARBA00023237"/>
    </source>
</evidence>
<dbReference type="InterPro" id="IPR037066">
    <property type="entry name" value="Plug_dom_sf"/>
</dbReference>
<evidence type="ECO:0000256" key="6">
    <source>
        <dbReference type="ARBA" id="ARBA00023004"/>
    </source>
</evidence>
<dbReference type="InterPro" id="IPR000531">
    <property type="entry name" value="Beta-barrel_TonB"/>
</dbReference>
<keyword evidence="2 11" id="KW-0813">Transport</keyword>
<dbReference type="Gene3D" id="2.170.130.10">
    <property type="entry name" value="TonB-dependent receptor, plug domain"/>
    <property type="match status" value="1"/>
</dbReference>
<feature type="domain" description="TonB-dependent receptor-like beta-barrel" evidence="14">
    <location>
        <begin position="374"/>
        <end position="761"/>
    </location>
</feature>
<evidence type="ECO:0000256" key="8">
    <source>
        <dbReference type="ARBA" id="ARBA00023077"/>
    </source>
</evidence>
<keyword evidence="5 11" id="KW-0812">Transmembrane</keyword>
<keyword evidence="4" id="KW-0410">Iron transport</keyword>
<evidence type="ECO:0000256" key="2">
    <source>
        <dbReference type="ARBA" id="ARBA00022448"/>
    </source>
</evidence>
<dbReference type="Pfam" id="PF07715">
    <property type="entry name" value="Plug"/>
    <property type="match status" value="1"/>
</dbReference>
<keyword evidence="17" id="KW-1185">Reference proteome</keyword>
<evidence type="ECO:0000256" key="4">
    <source>
        <dbReference type="ARBA" id="ARBA00022496"/>
    </source>
</evidence>
<dbReference type="PANTHER" id="PTHR32552">
    <property type="entry name" value="FERRICHROME IRON RECEPTOR-RELATED"/>
    <property type="match status" value="1"/>
</dbReference>
<keyword evidence="8 12" id="KW-0798">TonB box</keyword>
<keyword evidence="3 11" id="KW-1134">Transmembrane beta strand</keyword>
<dbReference type="KEGG" id="nao:Y958_26955"/>
<evidence type="ECO:0000256" key="1">
    <source>
        <dbReference type="ARBA" id="ARBA00004571"/>
    </source>
</evidence>
<protein>
    <submittedName>
        <fullName evidence="16">TonB-dependent receptor</fullName>
    </submittedName>
</protein>
<evidence type="ECO:0000256" key="12">
    <source>
        <dbReference type="RuleBase" id="RU003357"/>
    </source>
</evidence>
<dbReference type="PROSITE" id="PS52016">
    <property type="entry name" value="TONB_DEPENDENT_REC_3"/>
    <property type="match status" value="1"/>
</dbReference>
<dbReference type="AlphaFoldDB" id="A0A248K258"/>
<gene>
    <name evidence="16" type="ORF">Y958_26955</name>
</gene>
<evidence type="ECO:0000256" key="9">
    <source>
        <dbReference type="ARBA" id="ARBA00023136"/>
    </source>
</evidence>
<evidence type="ECO:0000313" key="17">
    <source>
        <dbReference type="Proteomes" id="UP000197153"/>
    </source>
</evidence>
<dbReference type="InterPro" id="IPR012910">
    <property type="entry name" value="Plug_dom"/>
</dbReference>
<dbReference type="GO" id="GO:0006826">
    <property type="term" value="P:iron ion transport"/>
    <property type="evidence" value="ECO:0007669"/>
    <property type="project" value="UniProtKB-KW"/>
</dbReference>
<keyword evidence="7" id="KW-0406">Ion transport</keyword>
<evidence type="ECO:0000256" key="5">
    <source>
        <dbReference type="ARBA" id="ARBA00022692"/>
    </source>
</evidence>
<accession>A0A248K258</accession>
<evidence type="ECO:0000313" key="16">
    <source>
        <dbReference type="EMBL" id="ASG24514.1"/>
    </source>
</evidence>
<dbReference type="PANTHER" id="PTHR32552:SF81">
    <property type="entry name" value="TONB-DEPENDENT OUTER MEMBRANE RECEPTOR"/>
    <property type="match status" value="1"/>
</dbReference>
<dbReference type="GO" id="GO:0009279">
    <property type="term" value="C:cell outer membrane"/>
    <property type="evidence" value="ECO:0007669"/>
    <property type="project" value="UniProtKB-SubCell"/>
</dbReference>